<sequence length="706" mass="76252">MATKAITNPIMFVTQVPTPGGDRFATRLSAFANHLPGMGAAPRGGDLMIRYPDGTLRNLTREAGFGGTGFQGANSIAVREPTVHWSGTRAIFSMLVGSPVGRYDAVTSKWQLYEVTGLGQGQTATITKVPHQPTAYNNVSPLYTSDDLVLFTSDSPRRGEAHLYPNLDEYESNPTITGIFRLDPASGDLTILNHAPSGAYTPTIDSYGRVIFTRWDHLQRDQQQDAAISQGANYNPFNYASEAANAASVGLVHDTFPESRAQNGSNYTTSPTYGRIWGYTSNLFTPWEMNQDGTAELTLNHIGRQELTFDYIPASFVDDPSLRGVSNQSLFANRKYIRMDAGIMHIRESRTQPGTYFGVYAREFLQGSANELVKFNGAPNLNAEQMVVSDAAASGSGRYRTPLPLTSGDLVASHTSLGVDAFNSAAQPELRLKRLDTNATGLYVPGSNLTPGISTNVSWWGATGMVEYSGALWELDPVEVVSRTRPPVTGAPAVEAPEQAILDAEGVSATALRNWLRQNDLALIVTRNQTSRDRNDKQQPFNLRVPGGVSKTGDGGRVYDIAHYQIVQGNLVRAYQSFNRGRRIVAQPMTVPANANPSNPAGPAGSVKIAADGSTAAFVPANRALSWQTVDPDGEPIVRERVWVTMQPGEIRTCAGCHGENAVNQAGQSSPANQPQALRDLIRHWKQTSGGNSVRRNGSAPLQPAG</sequence>
<feature type="compositionally biased region" description="Polar residues" evidence="1">
    <location>
        <begin position="687"/>
        <end position="696"/>
    </location>
</feature>
<feature type="region of interest" description="Disordered" evidence="1">
    <location>
        <begin position="684"/>
        <end position="706"/>
    </location>
</feature>
<dbReference type="RefSeq" id="WP_146383938.1">
    <property type="nucleotide sequence ID" value="NZ_VOHK01000001.1"/>
</dbReference>
<feature type="region of interest" description="Disordered" evidence="1">
    <location>
        <begin position="530"/>
        <end position="549"/>
    </location>
</feature>
<accession>A0A5C5UAZ6</accession>
<dbReference type="AlphaFoldDB" id="A0A5C5UAZ6"/>
<evidence type="ECO:0000313" key="4">
    <source>
        <dbReference type="Proteomes" id="UP000319980"/>
    </source>
</evidence>
<keyword evidence="4" id="KW-1185">Reference proteome</keyword>
<proteinExistence type="predicted"/>
<evidence type="ECO:0000313" key="3">
    <source>
        <dbReference type="EMBL" id="TWT23087.1"/>
    </source>
</evidence>
<feature type="domain" description="Hydrazine synthase alpha subunit middle" evidence="2">
    <location>
        <begin position="596"/>
        <end position="658"/>
    </location>
</feature>
<evidence type="ECO:0000256" key="1">
    <source>
        <dbReference type="SAM" id="MobiDB-lite"/>
    </source>
</evidence>
<dbReference type="OrthoDB" id="221261at2"/>
<dbReference type="Proteomes" id="UP000319980">
    <property type="component" value="Unassembled WGS sequence"/>
</dbReference>
<reference evidence="3 4" key="1">
    <citation type="journal article" date="2008" name="Int. J. Syst. Evol. Microbiol.">
        <title>Luteimonas marina sp. nov., isolated from seawater.</title>
        <authorList>
            <person name="Baik K.S."/>
            <person name="Park S.C."/>
            <person name="Kim M.S."/>
            <person name="Kim E.M."/>
            <person name="Park C."/>
            <person name="Chun J."/>
            <person name="Seong C.N."/>
        </authorList>
    </citation>
    <scope>NUCLEOTIDE SEQUENCE [LARGE SCALE GENOMIC DNA]</scope>
    <source>
        <strain evidence="3 4">FR1330</strain>
    </source>
</reference>
<dbReference type="EMBL" id="VOHK01000001">
    <property type="protein sequence ID" value="TWT23087.1"/>
    <property type="molecule type" value="Genomic_DNA"/>
</dbReference>
<protein>
    <recommendedName>
        <fullName evidence="2">Hydrazine synthase alpha subunit middle domain-containing protein</fullName>
    </recommendedName>
</protein>
<dbReference type="InterPro" id="IPR040698">
    <property type="entry name" value="HZS_alpha_mid"/>
</dbReference>
<name>A0A5C5UAZ6_9GAMM</name>
<dbReference type="Pfam" id="PF18582">
    <property type="entry name" value="HZS_alpha"/>
    <property type="match status" value="1"/>
</dbReference>
<gene>
    <name evidence="3" type="ORF">FQY83_00065</name>
</gene>
<evidence type="ECO:0000259" key="2">
    <source>
        <dbReference type="Pfam" id="PF18582"/>
    </source>
</evidence>
<comment type="caution">
    <text evidence="3">The sequence shown here is derived from an EMBL/GenBank/DDBJ whole genome shotgun (WGS) entry which is preliminary data.</text>
</comment>
<organism evidence="3 4">
    <name type="scientific">Luteimonas marina</name>
    <dbReference type="NCBI Taxonomy" id="488485"/>
    <lineage>
        <taxon>Bacteria</taxon>
        <taxon>Pseudomonadati</taxon>
        <taxon>Pseudomonadota</taxon>
        <taxon>Gammaproteobacteria</taxon>
        <taxon>Lysobacterales</taxon>
        <taxon>Lysobacteraceae</taxon>
        <taxon>Luteimonas</taxon>
    </lineage>
</organism>